<dbReference type="SUPFAM" id="SSF57850">
    <property type="entry name" value="RING/U-box"/>
    <property type="match status" value="1"/>
</dbReference>
<dbReference type="Gene3D" id="3.30.40.10">
    <property type="entry name" value="Zinc/RING finger domain, C3HC4 (zinc finger)"/>
    <property type="match status" value="1"/>
</dbReference>
<keyword evidence="3" id="KW-0862">Zinc</keyword>
<dbReference type="InterPro" id="IPR017907">
    <property type="entry name" value="Znf_RING_CS"/>
</dbReference>
<organism evidence="6">
    <name type="scientific">Mimiviridae sp. ChoanoV1</name>
    <dbReference type="NCBI Taxonomy" id="2596887"/>
    <lineage>
        <taxon>Viruses</taxon>
        <taxon>Varidnaviria</taxon>
        <taxon>Bamfordvirae</taxon>
        <taxon>Nucleocytoviricota</taxon>
        <taxon>Megaviricetes</taxon>
        <taxon>Imitervirales</taxon>
        <taxon>Schizomimiviridae</taxon>
    </lineage>
</organism>
<evidence type="ECO:0000256" key="1">
    <source>
        <dbReference type="ARBA" id="ARBA00022723"/>
    </source>
</evidence>
<evidence type="ECO:0000256" key="2">
    <source>
        <dbReference type="ARBA" id="ARBA00022771"/>
    </source>
</evidence>
<gene>
    <name evidence="6" type="ORF">2_12</name>
</gene>
<dbReference type="GO" id="GO:0008270">
    <property type="term" value="F:zinc ion binding"/>
    <property type="evidence" value="ECO:0007669"/>
    <property type="project" value="UniProtKB-KW"/>
</dbReference>
<evidence type="ECO:0000313" key="6">
    <source>
        <dbReference type="EMBL" id="QDY51940.1"/>
    </source>
</evidence>
<accession>A0A5B8HXJ3</accession>
<keyword evidence="2 4" id="KW-0863">Zinc-finger</keyword>
<keyword evidence="1" id="KW-0479">Metal-binding</keyword>
<protein>
    <recommendedName>
        <fullName evidence="5">RING-type domain-containing protein</fullName>
    </recommendedName>
</protein>
<evidence type="ECO:0000256" key="3">
    <source>
        <dbReference type="ARBA" id="ARBA00022833"/>
    </source>
</evidence>
<sequence length="251" mass="28927">MIECFECKKKNPEESNFCLRCGISLNKKSKCPICLENKENIILMCGHLVCQSCIDCTFEIKNECPICRAEIFKCPKSVCTSYRVLNTELKRECLDCGHITKIIPKKQKKITCIDCKSGRILYNNDLNNWSCLDCFCIFKINNNLASFDSTASTTKICSLCCSNDIEYEDNKVKCLNCEQKNIKLKHITLEEYSHLKIKSKSEVLKKMEKMFECLQCKSNKICKLVNLNDPIEELYFCKSCNTTSNKIKINT</sequence>
<evidence type="ECO:0000259" key="5">
    <source>
        <dbReference type="PROSITE" id="PS50089"/>
    </source>
</evidence>
<dbReference type="PROSITE" id="PS50089">
    <property type="entry name" value="ZF_RING_2"/>
    <property type="match status" value="1"/>
</dbReference>
<dbReference type="Pfam" id="PF13639">
    <property type="entry name" value="zf-RING_2"/>
    <property type="match status" value="1"/>
</dbReference>
<name>A0A5B8HXJ3_9VIRU</name>
<dbReference type="SMART" id="SM00184">
    <property type="entry name" value="RING"/>
    <property type="match status" value="1"/>
</dbReference>
<dbReference type="PROSITE" id="PS00518">
    <property type="entry name" value="ZF_RING_1"/>
    <property type="match status" value="1"/>
</dbReference>
<proteinExistence type="predicted"/>
<reference evidence="6" key="1">
    <citation type="submission" date="2018-11" db="EMBL/GenBank/DDBJ databases">
        <title>A distinct lineage of giant viruses engineers rhodopsin photosystems in predatory marine eukaryotes.</title>
        <authorList>
            <person name="Needham D.M."/>
            <person name="Yoshizawa S."/>
            <person name="Hosaka T."/>
            <person name="Poirier C."/>
            <person name="Choi C.-J."/>
            <person name="Hehenberger E."/>
            <person name="Irwin N.A.T."/>
            <person name="Wilken S."/>
            <person name="Yung C.-M."/>
            <person name="Bachy C."/>
            <person name="Kurihara R."/>
            <person name="Nakajima Y."/>
            <person name="Kojima K."/>
            <person name="Kimura-Someya T."/>
            <person name="Leonard G."/>
            <person name="Malmstrom R.R."/>
            <person name="Mende D."/>
            <person name="Olson D.K."/>
            <person name="Sudo Y."/>
            <person name="Sudek S."/>
            <person name="Richards T.A."/>
            <person name="DeLong E.F."/>
            <person name="Keeling P.J."/>
            <person name="Santoro A.E."/>
            <person name="Shirouzu M."/>
            <person name="Iwasaki W."/>
            <person name="Worden A.Z."/>
        </authorList>
    </citation>
    <scope>NUCLEOTIDE SEQUENCE</scope>
</reference>
<evidence type="ECO:0000256" key="4">
    <source>
        <dbReference type="PROSITE-ProRule" id="PRU00175"/>
    </source>
</evidence>
<dbReference type="EMBL" id="MK250086">
    <property type="protein sequence ID" value="QDY51940.1"/>
    <property type="molecule type" value="Genomic_DNA"/>
</dbReference>
<dbReference type="InterPro" id="IPR013083">
    <property type="entry name" value="Znf_RING/FYVE/PHD"/>
</dbReference>
<dbReference type="InterPro" id="IPR001841">
    <property type="entry name" value="Znf_RING"/>
</dbReference>
<feature type="domain" description="RING-type" evidence="5">
    <location>
        <begin position="31"/>
        <end position="68"/>
    </location>
</feature>